<reference evidence="4" key="1">
    <citation type="journal article" date="2020" name="Stud. Mycol.">
        <title>101 Dothideomycetes genomes: a test case for predicting lifestyles and emergence of pathogens.</title>
        <authorList>
            <person name="Haridas S."/>
            <person name="Albert R."/>
            <person name="Binder M."/>
            <person name="Bloem J."/>
            <person name="Labutti K."/>
            <person name="Salamov A."/>
            <person name="Andreopoulos B."/>
            <person name="Baker S."/>
            <person name="Barry K."/>
            <person name="Bills G."/>
            <person name="Bluhm B."/>
            <person name="Cannon C."/>
            <person name="Castanera R."/>
            <person name="Culley D."/>
            <person name="Daum C."/>
            <person name="Ezra D."/>
            <person name="Gonzalez J."/>
            <person name="Henrissat B."/>
            <person name="Kuo A."/>
            <person name="Liang C."/>
            <person name="Lipzen A."/>
            <person name="Lutzoni F."/>
            <person name="Magnuson J."/>
            <person name="Mondo S."/>
            <person name="Nolan M."/>
            <person name="Ohm R."/>
            <person name="Pangilinan J."/>
            <person name="Park H.-J."/>
            <person name="Ramirez L."/>
            <person name="Alfaro M."/>
            <person name="Sun H."/>
            <person name="Tritt A."/>
            <person name="Yoshinaga Y."/>
            <person name="Zwiers L.-H."/>
            <person name="Turgeon B."/>
            <person name="Goodwin S."/>
            <person name="Spatafora J."/>
            <person name="Crous P."/>
            <person name="Grigoriev I."/>
        </authorList>
    </citation>
    <scope>NUCLEOTIDE SEQUENCE</scope>
    <source>
        <strain evidence="4">CBS 627.86</strain>
    </source>
</reference>
<proteinExistence type="predicted"/>
<evidence type="ECO:0000256" key="1">
    <source>
        <dbReference type="PROSITE-ProRule" id="PRU00042"/>
    </source>
</evidence>
<feature type="domain" description="C2H2-type" evidence="3">
    <location>
        <begin position="305"/>
        <end position="335"/>
    </location>
</feature>
<protein>
    <recommendedName>
        <fullName evidence="3">C2H2-type domain-containing protein</fullName>
    </recommendedName>
</protein>
<evidence type="ECO:0000313" key="4">
    <source>
        <dbReference type="EMBL" id="KAF2105374.1"/>
    </source>
</evidence>
<sequence length="354" mass="38917">MTDARSLQMNARLPSNDRIYRPSTQHYYNHVAKSTYPSDPMSEKITPTRDYVHATSTSAVPSLQSSSLSSRQIRTSTFTEPPTQIRLHESNPLALHSDSIQDMSILDGFVLYGSGSDALLMSVENFPASPQEFHHLVNDKIMSSTIPNDQSPDTSSSLDGSQSESYLMLAPHGISFSNEVHTFTPLPQPALPLFPSESTSSRISVPVPGVMQMKDAGLNSVGYAGGRCIPATNSHRLGDGHSWFTDGTSMRNPVGGQVGKATSSKSERPRKLHCAQCDESYTGRSAQRNLTRHEQQKHAAGVVILYCGDCGGKYKREDALRKHERAKHPHLQRRDAIPRKKATIPTPVAILKRI</sequence>
<evidence type="ECO:0000313" key="5">
    <source>
        <dbReference type="Proteomes" id="UP000799770"/>
    </source>
</evidence>
<dbReference type="PROSITE" id="PS00028">
    <property type="entry name" value="ZINC_FINGER_C2H2_1"/>
    <property type="match status" value="1"/>
</dbReference>
<dbReference type="OrthoDB" id="3940153at2759"/>
<name>A0A6A5YF92_9PLEO</name>
<feature type="region of interest" description="Disordered" evidence="2">
    <location>
        <begin position="56"/>
        <end position="82"/>
    </location>
</feature>
<feature type="compositionally biased region" description="Low complexity" evidence="2">
    <location>
        <begin position="56"/>
        <end position="77"/>
    </location>
</feature>
<dbReference type="Proteomes" id="UP000799770">
    <property type="component" value="Unassembled WGS sequence"/>
</dbReference>
<dbReference type="PROSITE" id="PS50157">
    <property type="entry name" value="ZINC_FINGER_C2H2_2"/>
    <property type="match status" value="1"/>
</dbReference>
<dbReference type="EMBL" id="ML977382">
    <property type="protein sequence ID" value="KAF2105374.1"/>
    <property type="molecule type" value="Genomic_DNA"/>
</dbReference>
<feature type="region of interest" description="Disordered" evidence="2">
    <location>
        <begin position="245"/>
        <end position="270"/>
    </location>
</feature>
<keyword evidence="1" id="KW-0863">Zinc-finger</keyword>
<organism evidence="4 5">
    <name type="scientific">Lophiotrema nucula</name>
    <dbReference type="NCBI Taxonomy" id="690887"/>
    <lineage>
        <taxon>Eukaryota</taxon>
        <taxon>Fungi</taxon>
        <taxon>Dikarya</taxon>
        <taxon>Ascomycota</taxon>
        <taxon>Pezizomycotina</taxon>
        <taxon>Dothideomycetes</taxon>
        <taxon>Pleosporomycetidae</taxon>
        <taxon>Pleosporales</taxon>
        <taxon>Lophiotremataceae</taxon>
        <taxon>Lophiotrema</taxon>
    </lineage>
</organism>
<accession>A0A6A5YF92</accession>
<keyword evidence="1" id="KW-0862">Zinc</keyword>
<evidence type="ECO:0000259" key="3">
    <source>
        <dbReference type="PROSITE" id="PS50157"/>
    </source>
</evidence>
<dbReference type="Gene3D" id="3.30.160.60">
    <property type="entry name" value="Classic Zinc Finger"/>
    <property type="match status" value="1"/>
</dbReference>
<feature type="region of interest" description="Disordered" evidence="2">
    <location>
        <begin position="143"/>
        <end position="163"/>
    </location>
</feature>
<evidence type="ECO:0000256" key="2">
    <source>
        <dbReference type="SAM" id="MobiDB-lite"/>
    </source>
</evidence>
<keyword evidence="1" id="KW-0479">Metal-binding</keyword>
<keyword evidence="5" id="KW-1185">Reference proteome</keyword>
<gene>
    <name evidence="4" type="ORF">BDV96DRAFT_655655</name>
</gene>
<dbReference type="AlphaFoldDB" id="A0A6A5YF92"/>
<dbReference type="GO" id="GO:0008270">
    <property type="term" value="F:zinc ion binding"/>
    <property type="evidence" value="ECO:0007669"/>
    <property type="project" value="UniProtKB-KW"/>
</dbReference>
<dbReference type="InterPro" id="IPR013087">
    <property type="entry name" value="Znf_C2H2_type"/>
</dbReference>